<gene>
    <name evidence="3" type="ORF">B0H17DRAFT_1140373</name>
</gene>
<protein>
    <submittedName>
        <fullName evidence="3">Uncharacterized protein</fullName>
    </submittedName>
</protein>
<keyword evidence="2" id="KW-0472">Membrane</keyword>
<keyword evidence="2" id="KW-1133">Transmembrane helix</keyword>
<proteinExistence type="predicted"/>
<evidence type="ECO:0000313" key="4">
    <source>
        <dbReference type="Proteomes" id="UP001221757"/>
    </source>
</evidence>
<keyword evidence="4" id="KW-1185">Reference proteome</keyword>
<feature type="region of interest" description="Disordered" evidence="1">
    <location>
        <begin position="40"/>
        <end position="61"/>
    </location>
</feature>
<evidence type="ECO:0000256" key="2">
    <source>
        <dbReference type="SAM" id="Phobius"/>
    </source>
</evidence>
<dbReference type="Proteomes" id="UP001221757">
    <property type="component" value="Unassembled WGS sequence"/>
</dbReference>
<dbReference type="AlphaFoldDB" id="A0AAD7D263"/>
<evidence type="ECO:0000313" key="3">
    <source>
        <dbReference type="EMBL" id="KAJ7675298.1"/>
    </source>
</evidence>
<dbReference type="EMBL" id="JARKIE010000150">
    <property type="protein sequence ID" value="KAJ7675298.1"/>
    <property type="molecule type" value="Genomic_DNA"/>
</dbReference>
<evidence type="ECO:0000256" key="1">
    <source>
        <dbReference type="SAM" id="MobiDB-lite"/>
    </source>
</evidence>
<accession>A0AAD7D263</accession>
<comment type="caution">
    <text evidence="3">The sequence shown here is derived from an EMBL/GenBank/DDBJ whole genome shotgun (WGS) entry which is preliminary data.</text>
</comment>
<sequence>MHISYDIACTFGKRQFLNAVKSIEDSIILDPSFYDDLPTLGSPVANSDEEDDDDGPPPLESPDYNYDYDYAPLPGLPPDARYYKFKAFVRKEQAEKLAQAHAYFISPLLLYFILIFTSSTSASAHDALGVASLTMAVRRKRTGDDGVCRVCAGRAGKFYLPIWLTDGENPERAWSMLDPASRSAKDQPAGRVLLHTKL</sequence>
<name>A0AAD7D263_MYCRO</name>
<keyword evidence="2" id="KW-0812">Transmembrane</keyword>
<organism evidence="3 4">
    <name type="scientific">Mycena rosella</name>
    <name type="common">Pink bonnet</name>
    <name type="synonym">Agaricus rosellus</name>
    <dbReference type="NCBI Taxonomy" id="1033263"/>
    <lineage>
        <taxon>Eukaryota</taxon>
        <taxon>Fungi</taxon>
        <taxon>Dikarya</taxon>
        <taxon>Basidiomycota</taxon>
        <taxon>Agaricomycotina</taxon>
        <taxon>Agaricomycetes</taxon>
        <taxon>Agaricomycetidae</taxon>
        <taxon>Agaricales</taxon>
        <taxon>Marasmiineae</taxon>
        <taxon>Mycenaceae</taxon>
        <taxon>Mycena</taxon>
    </lineage>
</organism>
<feature type="transmembrane region" description="Helical" evidence="2">
    <location>
        <begin position="100"/>
        <end position="118"/>
    </location>
</feature>
<reference evidence="3" key="1">
    <citation type="submission" date="2023-03" db="EMBL/GenBank/DDBJ databases">
        <title>Massive genome expansion in bonnet fungi (Mycena s.s.) driven by repeated elements and novel gene families across ecological guilds.</title>
        <authorList>
            <consortium name="Lawrence Berkeley National Laboratory"/>
            <person name="Harder C.B."/>
            <person name="Miyauchi S."/>
            <person name="Viragh M."/>
            <person name="Kuo A."/>
            <person name="Thoen E."/>
            <person name="Andreopoulos B."/>
            <person name="Lu D."/>
            <person name="Skrede I."/>
            <person name="Drula E."/>
            <person name="Henrissat B."/>
            <person name="Morin E."/>
            <person name="Kohler A."/>
            <person name="Barry K."/>
            <person name="LaButti K."/>
            <person name="Morin E."/>
            <person name="Salamov A."/>
            <person name="Lipzen A."/>
            <person name="Mereny Z."/>
            <person name="Hegedus B."/>
            <person name="Baldrian P."/>
            <person name="Stursova M."/>
            <person name="Weitz H."/>
            <person name="Taylor A."/>
            <person name="Grigoriev I.V."/>
            <person name="Nagy L.G."/>
            <person name="Martin F."/>
            <person name="Kauserud H."/>
        </authorList>
    </citation>
    <scope>NUCLEOTIDE SEQUENCE</scope>
    <source>
        <strain evidence="3">CBHHK067</strain>
    </source>
</reference>